<reference evidence="2 3" key="2">
    <citation type="submission" date="2018-11" db="EMBL/GenBank/DDBJ databases">
        <authorList>
            <consortium name="Pathogen Informatics"/>
        </authorList>
    </citation>
    <scope>NUCLEOTIDE SEQUENCE [LARGE SCALE GENOMIC DNA]</scope>
    <source>
        <strain evidence="2 3">Egypt</strain>
    </source>
</reference>
<sequence length="79" mass="8951">MAQATLDKWHSLRNKFPPELHHNRCRPRSERQETRRASELTDAELVLRLTIMSGITVDSSVPITGERNLTMPAQAELAA</sequence>
<reference evidence="4" key="1">
    <citation type="submission" date="2016-06" db="UniProtKB">
        <authorList>
            <consortium name="WormBaseParasite"/>
        </authorList>
    </citation>
    <scope>IDENTIFICATION</scope>
</reference>
<organism evidence="4">
    <name type="scientific">Echinostoma caproni</name>
    <dbReference type="NCBI Taxonomy" id="27848"/>
    <lineage>
        <taxon>Eukaryota</taxon>
        <taxon>Metazoa</taxon>
        <taxon>Spiralia</taxon>
        <taxon>Lophotrochozoa</taxon>
        <taxon>Platyhelminthes</taxon>
        <taxon>Trematoda</taxon>
        <taxon>Digenea</taxon>
        <taxon>Plagiorchiida</taxon>
        <taxon>Echinostomata</taxon>
        <taxon>Echinostomatoidea</taxon>
        <taxon>Echinostomatidae</taxon>
        <taxon>Echinostoma</taxon>
    </lineage>
</organism>
<protein>
    <submittedName>
        <fullName evidence="4">Transposase</fullName>
    </submittedName>
</protein>
<dbReference type="Proteomes" id="UP000272942">
    <property type="component" value="Unassembled WGS sequence"/>
</dbReference>
<evidence type="ECO:0000313" key="2">
    <source>
        <dbReference type="EMBL" id="VDP88597.1"/>
    </source>
</evidence>
<proteinExistence type="predicted"/>
<evidence type="ECO:0000256" key="1">
    <source>
        <dbReference type="SAM" id="MobiDB-lite"/>
    </source>
</evidence>
<evidence type="ECO:0000313" key="3">
    <source>
        <dbReference type="Proteomes" id="UP000272942"/>
    </source>
</evidence>
<feature type="region of interest" description="Disordered" evidence="1">
    <location>
        <begin position="1"/>
        <end position="38"/>
    </location>
</feature>
<accession>A0A183AX28</accession>
<feature type="compositionally biased region" description="Basic and acidic residues" evidence="1">
    <location>
        <begin position="16"/>
        <end position="38"/>
    </location>
</feature>
<name>A0A183AX28_9TREM</name>
<evidence type="ECO:0000313" key="4">
    <source>
        <dbReference type="WBParaSite" id="ECPE_0001154801-mRNA-1"/>
    </source>
</evidence>
<dbReference type="WBParaSite" id="ECPE_0001154801-mRNA-1">
    <property type="protein sequence ID" value="ECPE_0001154801-mRNA-1"/>
    <property type="gene ID" value="ECPE_0001154801"/>
</dbReference>
<gene>
    <name evidence="2" type="ORF">ECPE_LOCUS11513</name>
</gene>
<dbReference type="AlphaFoldDB" id="A0A183AX28"/>
<dbReference type="EMBL" id="UZAN01050972">
    <property type="protein sequence ID" value="VDP88597.1"/>
    <property type="molecule type" value="Genomic_DNA"/>
</dbReference>
<keyword evidence="3" id="KW-1185">Reference proteome</keyword>